<keyword evidence="11" id="KW-1185">Reference proteome</keyword>
<sequence>MVKNVSWRVEVDGSTCISSGMCAALAPDKFELGDEHAVALQPEVDEDEEVLDVADSCPAMAITVTDGEKVVGPRD</sequence>
<accession>A0ABP5BZY0</accession>
<keyword evidence="3 8" id="KW-0479">Metal-binding</keyword>
<feature type="domain" description="4Fe-4S ferredoxin-type" evidence="9">
    <location>
        <begin position="7"/>
        <end position="35"/>
    </location>
</feature>
<dbReference type="EMBL" id="BAAANN010000009">
    <property type="protein sequence ID" value="GAA1955302.1"/>
    <property type="molecule type" value="Genomic_DNA"/>
</dbReference>
<proteinExistence type="predicted"/>
<comment type="caution">
    <text evidence="10">The sequence shown here is derived from an EMBL/GenBank/DDBJ whole genome shotgun (WGS) entry which is preliminary data.</text>
</comment>
<evidence type="ECO:0000313" key="10">
    <source>
        <dbReference type="EMBL" id="GAA1955302.1"/>
    </source>
</evidence>
<keyword evidence="7" id="KW-0003">3Fe-4S</keyword>
<comment type="cofactor">
    <cofactor evidence="1">
        <name>[3Fe-4S] cluster</name>
        <dbReference type="ChEBI" id="CHEBI:21137"/>
    </cofactor>
</comment>
<dbReference type="PROSITE" id="PS51379">
    <property type="entry name" value="4FE4S_FER_2"/>
    <property type="match status" value="1"/>
</dbReference>
<evidence type="ECO:0000259" key="9">
    <source>
        <dbReference type="PROSITE" id="PS51379"/>
    </source>
</evidence>
<evidence type="ECO:0000256" key="2">
    <source>
        <dbReference type="ARBA" id="ARBA00022448"/>
    </source>
</evidence>
<evidence type="ECO:0000256" key="7">
    <source>
        <dbReference type="ARBA" id="ARBA00023291"/>
    </source>
</evidence>
<reference evidence="11" key="1">
    <citation type="journal article" date="2019" name="Int. J. Syst. Evol. Microbiol.">
        <title>The Global Catalogue of Microorganisms (GCM) 10K type strain sequencing project: providing services to taxonomists for standard genome sequencing and annotation.</title>
        <authorList>
            <consortium name="The Broad Institute Genomics Platform"/>
            <consortium name="The Broad Institute Genome Sequencing Center for Infectious Disease"/>
            <person name="Wu L."/>
            <person name="Ma J."/>
        </authorList>
    </citation>
    <scope>NUCLEOTIDE SEQUENCE [LARGE SCALE GENOMIC DNA]</scope>
    <source>
        <strain evidence="11">JCM 14545</strain>
    </source>
</reference>
<evidence type="ECO:0000256" key="1">
    <source>
        <dbReference type="ARBA" id="ARBA00001927"/>
    </source>
</evidence>
<evidence type="ECO:0000256" key="3">
    <source>
        <dbReference type="ARBA" id="ARBA00022723"/>
    </source>
</evidence>
<dbReference type="InterPro" id="IPR017896">
    <property type="entry name" value="4Fe4S_Fe-S-bd"/>
</dbReference>
<dbReference type="Pfam" id="PF13370">
    <property type="entry name" value="Fer4_13"/>
    <property type="match status" value="1"/>
</dbReference>
<evidence type="ECO:0000256" key="8">
    <source>
        <dbReference type="RuleBase" id="RU368020"/>
    </source>
</evidence>
<evidence type="ECO:0000313" key="11">
    <source>
        <dbReference type="Proteomes" id="UP001501116"/>
    </source>
</evidence>
<dbReference type="Gene3D" id="3.30.70.20">
    <property type="match status" value="1"/>
</dbReference>
<keyword evidence="2 8" id="KW-0813">Transport</keyword>
<name>A0ABP5BZY0_9PSEU</name>
<evidence type="ECO:0000256" key="4">
    <source>
        <dbReference type="ARBA" id="ARBA00022982"/>
    </source>
</evidence>
<evidence type="ECO:0000256" key="6">
    <source>
        <dbReference type="ARBA" id="ARBA00023014"/>
    </source>
</evidence>
<dbReference type="InterPro" id="IPR051269">
    <property type="entry name" value="Fe-S_cluster_ET"/>
</dbReference>
<comment type="function">
    <text evidence="8">Ferredoxins are iron-sulfur proteins that transfer electrons in a wide variety of metabolic reactions.</text>
</comment>
<protein>
    <recommendedName>
        <fullName evidence="8">Ferredoxin</fullName>
    </recommendedName>
</protein>
<dbReference type="Proteomes" id="UP001501116">
    <property type="component" value="Unassembled WGS sequence"/>
</dbReference>
<gene>
    <name evidence="10" type="ORF">GCM10009754_26170</name>
</gene>
<evidence type="ECO:0000256" key="5">
    <source>
        <dbReference type="ARBA" id="ARBA00023004"/>
    </source>
</evidence>
<dbReference type="SUPFAM" id="SSF54862">
    <property type="entry name" value="4Fe-4S ferredoxins"/>
    <property type="match status" value="1"/>
</dbReference>
<dbReference type="PANTHER" id="PTHR36923:SF3">
    <property type="entry name" value="FERREDOXIN"/>
    <property type="match status" value="1"/>
</dbReference>
<dbReference type="InterPro" id="IPR001080">
    <property type="entry name" value="3Fe4S_ferredoxin"/>
</dbReference>
<dbReference type="PRINTS" id="PR00352">
    <property type="entry name" value="3FE4SFRDOXIN"/>
</dbReference>
<keyword evidence="5 8" id="KW-0408">Iron</keyword>
<keyword evidence="6 8" id="KW-0411">Iron-sulfur</keyword>
<organism evidence="10 11">
    <name type="scientific">Amycolatopsis minnesotensis</name>
    <dbReference type="NCBI Taxonomy" id="337894"/>
    <lineage>
        <taxon>Bacteria</taxon>
        <taxon>Bacillati</taxon>
        <taxon>Actinomycetota</taxon>
        <taxon>Actinomycetes</taxon>
        <taxon>Pseudonocardiales</taxon>
        <taxon>Pseudonocardiaceae</taxon>
        <taxon>Amycolatopsis</taxon>
    </lineage>
</organism>
<keyword evidence="4 8" id="KW-0249">Electron transport</keyword>
<dbReference type="PANTHER" id="PTHR36923">
    <property type="entry name" value="FERREDOXIN"/>
    <property type="match status" value="1"/>
</dbReference>